<feature type="compositionally biased region" description="Polar residues" evidence="2">
    <location>
        <begin position="533"/>
        <end position="550"/>
    </location>
</feature>
<feature type="region of interest" description="Disordered" evidence="2">
    <location>
        <begin position="215"/>
        <end position="284"/>
    </location>
</feature>
<evidence type="ECO:0000256" key="1">
    <source>
        <dbReference type="PROSITE-ProRule" id="PRU00023"/>
    </source>
</evidence>
<organism evidence="3 4">
    <name type="scientific">Aspergillus granulosus</name>
    <dbReference type="NCBI Taxonomy" id="176169"/>
    <lineage>
        <taxon>Eukaryota</taxon>
        <taxon>Fungi</taxon>
        <taxon>Dikarya</taxon>
        <taxon>Ascomycota</taxon>
        <taxon>Pezizomycotina</taxon>
        <taxon>Eurotiomycetes</taxon>
        <taxon>Eurotiomycetidae</taxon>
        <taxon>Eurotiales</taxon>
        <taxon>Aspergillaceae</taxon>
        <taxon>Aspergillus</taxon>
        <taxon>Aspergillus subgen. Nidulantes</taxon>
    </lineage>
</organism>
<dbReference type="PANTHER" id="PTHR35391:SF5">
    <property type="entry name" value="DUF6590 DOMAIN-CONTAINING PROTEIN"/>
    <property type="match status" value="1"/>
</dbReference>
<keyword evidence="1" id="KW-0040">ANK repeat</keyword>
<evidence type="ECO:0000256" key="2">
    <source>
        <dbReference type="SAM" id="MobiDB-lite"/>
    </source>
</evidence>
<dbReference type="SMART" id="SM00248">
    <property type="entry name" value="ANK"/>
    <property type="match status" value="3"/>
</dbReference>
<dbReference type="Gene3D" id="1.25.40.20">
    <property type="entry name" value="Ankyrin repeat-containing domain"/>
    <property type="match status" value="2"/>
</dbReference>
<dbReference type="PROSITE" id="PS50088">
    <property type="entry name" value="ANK_REPEAT"/>
    <property type="match status" value="1"/>
</dbReference>
<feature type="region of interest" description="Disordered" evidence="2">
    <location>
        <begin position="533"/>
        <end position="560"/>
    </location>
</feature>
<feature type="region of interest" description="Disordered" evidence="2">
    <location>
        <begin position="465"/>
        <end position="486"/>
    </location>
</feature>
<sequence>MTSVDTMEDTQHPEPIFELASECESIYAKQITAFNDAGDENAAKIISDMYQRFVSWAAFLGVFAESNVCLDQRLHRYVDIQEQVILLLDIMRRNLTCLCEDQDSPRPNKTTVLEESDPLSQPVLVSMQSLEAISETIDRLNQLGTAIRRSSVTSQASKARELAETFDLGSFEQVAYMSLRTLYPDTSNPLIEQLTRSMVESYALFLHRRSRKRRLEVTRPRHRPRSPPLHPIREELSDDYDASDPNPTDPEPLHKGEKLQSGISQTAPVHPVPQSEPTSVDSQEFKARMKRLLNPSVKSKPVSILANLGGYPRPGKNALSCDWCFEPLSPDSLEGLKWQQHINGDFKPYVCISEKCSQAPPRFASSTEWFHHMIGDHGKNWHREVHAPSSWICPLCIEKEAEFSDPESLSEHLNICHEDIFNDQQIKAIVRQSRFASPGPEYSCPLCCFPISDDQHPLAFQERRNIEGSSKGNQYIPRPDDSGPKRIRIDTSHLQSSDSSIHPASIAIHMAAHLQSIMAFSMRLMSIGPIKDTTGSQSAATDTDDQSSWIGSGPKDPDQGISTYLQKDSLEHDDDIMDFEYGPLLTETVPDSEYVDWGFVPRGHEDILISHDDVFISHGDVLQAESTPIIPDIPFVGGSKDILPKDRQLRTPTYDYAYEKSMSHAEAKRFYQQQSNVTASNIDQGADANIPDEDGGKQLLRASEIGLEGVVKLLLETGKVDPDSKDSNSRTPLSLAAENGHEAAVVKLLLETGKVDPDSKDSNGRTPLSWAAEKGHEAVLSSCFLRLERWIQTPRIQMVGHPCHGL</sequence>
<gene>
    <name evidence="3" type="ORF">BJX63DRAFT_42789</name>
</gene>
<dbReference type="InterPro" id="IPR002110">
    <property type="entry name" value="Ankyrin_rpt"/>
</dbReference>
<dbReference type="SUPFAM" id="SSF48403">
    <property type="entry name" value="Ankyrin repeat"/>
    <property type="match status" value="1"/>
</dbReference>
<dbReference type="Proteomes" id="UP001610334">
    <property type="component" value="Unassembled WGS sequence"/>
</dbReference>
<feature type="compositionally biased region" description="Basic residues" evidence="2">
    <location>
        <begin position="215"/>
        <end position="225"/>
    </location>
</feature>
<dbReference type="Pfam" id="PF12796">
    <property type="entry name" value="Ank_2"/>
    <property type="match status" value="1"/>
</dbReference>
<evidence type="ECO:0008006" key="5">
    <source>
        <dbReference type="Google" id="ProtNLM"/>
    </source>
</evidence>
<protein>
    <recommendedName>
        <fullName evidence="5">C2H2-type domain-containing protein</fullName>
    </recommendedName>
</protein>
<name>A0ABR4GYF5_9EURO</name>
<evidence type="ECO:0000313" key="4">
    <source>
        <dbReference type="Proteomes" id="UP001610334"/>
    </source>
</evidence>
<dbReference type="InterPro" id="IPR036770">
    <property type="entry name" value="Ankyrin_rpt-contain_sf"/>
</dbReference>
<reference evidence="3 4" key="1">
    <citation type="submission" date="2024-07" db="EMBL/GenBank/DDBJ databases">
        <title>Section-level genome sequencing and comparative genomics of Aspergillus sections Usti and Cavernicolus.</title>
        <authorList>
            <consortium name="Lawrence Berkeley National Laboratory"/>
            <person name="Nybo J.L."/>
            <person name="Vesth T.C."/>
            <person name="Theobald S."/>
            <person name="Frisvad J.C."/>
            <person name="Larsen T.O."/>
            <person name="Kjaerboelling I."/>
            <person name="Rothschild-Mancinelli K."/>
            <person name="Lyhne E.K."/>
            <person name="Kogle M.E."/>
            <person name="Barry K."/>
            <person name="Clum A."/>
            <person name="Na H."/>
            <person name="Ledsgaard L."/>
            <person name="Lin J."/>
            <person name="Lipzen A."/>
            <person name="Kuo A."/>
            <person name="Riley R."/>
            <person name="Mondo S."/>
            <person name="Labutti K."/>
            <person name="Haridas S."/>
            <person name="Pangalinan J."/>
            <person name="Salamov A.A."/>
            <person name="Simmons B.A."/>
            <person name="Magnuson J.K."/>
            <person name="Chen J."/>
            <person name="Drula E."/>
            <person name="Henrissat B."/>
            <person name="Wiebenga A."/>
            <person name="Lubbers R.J."/>
            <person name="Gomes A.C."/>
            <person name="Makela M.R."/>
            <person name="Stajich J."/>
            <person name="Grigoriev I.V."/>
            <person name="Mortensen U.H."/>
            <person name="De Vries R.P."/>
            <person name="Baker S.E."/>
            <person name="Andersen M.R."/>
        </authorList>
    </citation>
    <scope>NUCLEOTIDE SEQUENCE [LARGE SCALE GENOMIC DNA]</scope>
    <source>
        <strain evidence="3 4">CBS 588.65</strain>
    </source>
</reference>
<keyword evidence="4" id="KW-1185">Reference proteome</keyword>
<evidence type="ECO:0000313" key="3">
    <source>
        <dbReference type="EMBL" id="KAL2808196.1"/>
    </source>
</evidence>
<comment type="caution">
    <text evidence="3">The sequence shown here is derived from an EMBL/GenBank/DDBJ whole genome shotgun (WGS) entry which is preliminary data.</text>
</comment>
<dbReference type="PANTHER" id="PTHR35391">
    <property type="entry name" value="C2H2-TYPE DOMAIN-CONTAINING PROTEIN-RELATED"/>
    <property type="match status" value="1"/>
</dbReference>
<dbReference type="PROSITE" id="PS50297">
    <property type="entry name" value="ANK_REP_REGION"/>
    <property type="match status" value="1"/>
</dbReference>
<proteinExistence type="predicted"/>
<accession>A0ABR4GYF5</accession>
<feature type="repeat" description="ANK" evidence="1">
    <location>
        <begin position="728"/>
        <end position="753"/>
    </location>
</feature>
<dbReference type="EMBL" id="JBFXLT010000119">
    <property type="protein sequence ID" value="KAL2808196.1"/>
    <property type="molecule type" value="Genomic_DNA"/>
</dbReference>